<evidence type="ECO:0000313" key="2">
    <source>
        <dbReference type="Proteomes" id="UP000502433"/>
    </source>
</evidence>
<proteinExistence type="predicted"/>
<dbReference type="RefSeq" id="WP_168696628.1">
    <property type="nucleotide sequence ID" value="NZ_CP051206.1"/>
</dbReference>
<evidence type="ECO:0000313" key="1">
    <source>
        <dbReference type="EMBL" id="QJB45853.1"/>
    </source>
</evidence>
<reference evidence="1 2" key="1">
    <citation type="submission" date="2020-04" db="EMBL/GenBank/DDBJ databases">
        <title>Genome-Wide Identification of 5-Methylcytosine Sites in Bacterial Genomes By High-Throughput Sequencing of MspJI Restriction Fragments.</title>
        <authorList>
            <person name="Wu V."/>
        </authorList>
    </citation>
    <scope>NUCLEOTIDE SEQUENCE [LARGE SCALE GENOMIC DNA]</scope>
    <source>
        <strain evidence="1 2">CCAP 1403/13f</strain>
    </source>
</reference>
<name>A0A6H2C334_DOLFA</name>
<sequence>MITVVVQVLPISARVLAIAQTLTCQFASIPTENLSTNSKFNITQIQYYKS</sequence>
<dbReference type="AlphaFoldDB" id="A0A6H2C334"/>
<organism evidence="1 2">
    <name type="scientific">Dolichospermum flos-aquae CCAP 1403/13F</name>
    <dbReference type="NCBI Taxonomy" id="315271"/>
    <lineage>
        <taxon>Bacteria</taxon>
        <taxon>Bacillati</taxon>
        <taxon>Cyanobacteriota</taxon>
        <taxon>Cyanophyceae</taxon>
        <taxon>Nostocales</taxon>
        <taxon>Aphanizomenonaceae</taxon>
        <taxon>Dolichospermum</taxon>
    </lineage>
</organism>
<dbReference type="Proteomes" id="UP000502433">
    <property type="component" value="Chromosome"/>
</dbReference>
<gene>
    <name evidence="1" type="ORF">HGD76_18480</name>
</gene>
<dbReference type="EMBL" id="CP051206">
    <property type="protein sequence ID" value="QJB45853.1"/>
    <property type="molecule type" value="Genomic_DNA"/>
</dbReference>
<reference evidence="1 2" key="2">
    <citation type="submission" date="2020-04" db="EMBL/GenBank/DDBJ databases">
        <authorList>
            <person name="Fomenkov A."/>
            <person name="Anton B.P."/>
            <person name="Roberts R.J."/>
        </authorList>
    </citation>
    <scope>NUCLEOTIDE SEQUENCE [LARGE SCALE GENOMIC DNA]</scope>
    <source>
        <strain evidence="1 2">CCAP 1403/13f</strain>
    </source>
</reference>
<dbReference type="KEGG" id="dfs:HGD76_18480"/>
<protein>
    <submittedName>
        <fullName evidence="1">Uncharacterized protein</fullName>
    </submittedName>
</protein>
<accession>A0A6H2C334</accession>